<dbReference type="InterPro" id="IPR036875">
    <property type="entry name" value="Znf_CCHC_sf"/>
</dbReference>
<dbReference type="Proteomes" id="UP001321473">
    <property type="component" value="Unassembled WGS sequence"/>
</dbReference>
<keyword evidence="1" id="KW-0479">Metal-binding</keyword>
<evidence type="ECO:0000313" key="4">
    <source>
        <dbReference type="EMBL" id="KAK8755575.1"/>
    </source>
</evidence>
<proteinExistence type="predicted"/>
<feature type="compositionally biased region" description="Low complexity" evidence="2">
    <location>
        <begin position="361"/>
        <end position="378"/>
    </location>
</feature>
<name>A0AAQ4CZD5_AMBAM</name>
<dbReference type="AlphaFoldDB" id="A0AAQ4CZD5"/>
<protein>
    <recommendedName>
        <fullName evidence="3">CCHC-type domain-containing protein</fullName>
    </recommendedName>
</protein>
<dbReference type="InterPro" id="IPR005162">
    <property type="entry name" value="Retrotrans_gag_dom"/>
</dbReference>
<gene>
    <name evidence="4" type="ORF">V5799_001723</name>
</gene>
<dbReference type="GO" id="GO:0003676">
    <property type="term" value="F:nucleic acid binding"/>
    <property type="evidence" value="ECO:0007669"/>
    <property type="project" value="InterPro"/>
</dbReference>
<reference evidence="4 5" key="1">
    <citation type="journal article" date="2023" name="Arcadia Sci">
        <title>De novo assembly of a long-read Amblyomma americanum tick genome.</title>
        <authorList>
            <person name="Chou S."/>
            <person name="Poskanzer K.E."/>
            <person name="Rollins M."/>
            <person name="Thuy-Boun P.S."/>
        </authorList>
    </citation>
    <scope>NUCLEOTIDE SEQUENCE [LARGE SCALE GENOMIC DNA]</scope>
    <source>
        <strain evidence="4">F_SG_1</strain>
        <tissue evidence="4">Salivary glands</tissue>
    </source>
</reference>
<dbReference type="PROSITE" id="PS50158">
    <property type="entry name" value="ZF_CCHC"/>
    <property type="match status" value="1"/>
</dbReference>
<dbReference type="EMBL" id="JARKHS020036637">
    <property type="protein sequence ID" value="KAK8755575.1"/>
    <property type="molecule type" value="Genomic_DNA"/>
</dbReference>
<evidence type="ECO:0000259" key="3">
    <source>
        <dbReference type="PROSITE" id="PS50158"/>
    </source>
</evidence>
<accession>A0AAQ4CZD5</accession>
<keyword evidence="1" id="KW-0863">Zinc-finger</keyword>
<evidence type="ECO:0000313" key="5">
    <source>
        <dbReference type="Proteomes" id="UP001321473"/>
    </source>
</evidence>
<keyword evidence="5" id="KW-1185">Reference proteome</keyword>
<dbReference type="PANTHER" id="PTHR33194:SF4">
    <property type="entry name" value="CCHC-TYPE DOMAIN-CONTAINING PROTEIN"/>
    <property type="match status" value="1"/>
</dbReference>
<dbReference type="PANTHER" id="PTHR33194">
    <property type="entry name" value="ZINC KNUCKLE DOMAINCONTAINING PROTEIN"/>
    <property type="match status" value="1"/>
</dbReference>
<keyword evidence="1" id="KW-0862">Zinc</keyword>
<evidence type="ECO:0000256" key="2">
    <source>
        <dbReference type="SAM" id="MobiDB-lite"/>
    </source>
</evidence>
<feature type="domain" description="CCHC-type" evidence="3">
    <location>
        <begin position="311"/>
        <end position="325"/>
    </location>
</feature>
<feature type="region of interest" description="Disordered" evidence="2">
    <location>
        <begin position="361"/>
        <end position="397"/>
    </location>
</feature>
<feature type="region of interest" description="Disordered" evidence="2">
    <location>
        <begin position="276"/>
        <end position="300"/>
    </location>
</feature>
<comment type="caution">
    <text evidence="4">The sequence shown here is derived from an EMBL/GenBank/DDBJ whole genome shotgun (WGS) entry which is preliminary data.</text>
</comment>
<dbReference type="GO" id="GO:0008270">
    <property type="term" value="F:zinc ion binding"/>
    <property type="evidence" value="ECO:0007669"/>
    <property type="project" value="UniProtKB-KW"/>
</dbReference>
<dbReference type="SUPFAM" id="SSF57756">
    <property type="entry name" value="Retrovirus zinc finger-like domains"/>
    <property type="match status" value="1"/>
</dbReference>
<sequence>MTEPATSTPVMLHQPRVPPTFHGYPGDDPEDWIDNFERVATFNRWENDMKLRYVFFSLDGPARTWYENHETTLKTWKLFKSEVVKAFTNILRKEKAQMLLDSRMQHPNETVSMYVEEMQRLFRRADPNMTEEKKTGYLMRGVKECFFAGLVRNPPKTVAEFAEEASTIEKTLDARTRQYNRPPQVCSSFPDTTTTTSDLREIIREIAREELRRLLPSSSQPQVASLTEVVREEVRQALGSPSATTEPQAPAMSYVAAVRKPAPRRATPSTIRREPAVLDRRPPGPTHPTYEQRSGPRKCDTWRTRDNRPLCFHCGEAGHVLRHCPFRRIGLRGFAVDAPRPRFGQHPQEIDDYLRRDKYVSSRFSRSPSPRASRFKSPCHSYAAAVRGRSPSPRRGN</sequence>
<evidence type="ECO:0000256" key="1">
    <source>
        <dbReference type="PROSITE-ProRule" id="PRU00047"/>
    </source>
</evidence>
<organism evidence="4 5">
    <name type="scientific">Amblyomma americanum</name>
    <name type="common">Lone star tick</name>
    <dbReference type="NCBI Taxonomy" id="6943"/>
    <lineage>
        <taxon>Eukaryota</taxon>
        <taxon>Metazoa</taxon>
        <taxon>Ecdysozoa</taxon>
        <taxon>Arthropoda</taxon>
        <taxon>Chelicerata</taxon>
        <taxon>Arachnida</taxon>
        <taxon>Acari</taxon>
        <taxon>Parasitiformes</taxon>
        <taxon>Ixodida</taxon>
        <taxon>Ixodoidea</taxon>
        <taxon>Ixodidae</taxon>
        <taxon>Amblyomminae</taxon>
        <taxon>Amblyomma</taxon>
    </lineage>
</organism>
<dbReference type="InterPro" id="IPR001878">
    <property type="entry name" value="Znf_CCHC"/>
</dbReference>
<dbReference type="Pfam" id="PF03732">
    <property type="entry name" value="Retrotrans_gag"/>
    <property type="match status" value="1"/>
</dbReference>